<protein>
    <submittedName>
        <fullName evidence="4">Uncharacterized protein</fullName>
    </submittedName>
</protein>
<feature type="region of interest" description="Disordered" evidence="3">
    <location>
        <begin position="1514"/>
        <end position="1547"/>
    </location>
</feature>
<feature type="region of interest" description="Disordered" evidence="3">
    <location>
        <begin position="1354"/>
        <end position="1403"/>
    </location>
</feature>
<feature type="compositionally biased region" description="Low complexity" evidence="3">
    <location>
        <begin position="1520"/>
        <end position="1530"/>
    </location>
</feature>
<dbReference type="PANTHER" id="PTHR23315">
    <property type="entry name" value="U BOX DOMAIN-CONTAINING"/>
    <property type="match status" value="1"/>
</dbReference>
<feature type="repeat" description="ARM" evidence="2">
    <location>
        <begin position="185"/>
        <end position="241"/>
    </location>
</feature>
<evidence type="ECO:0000256" key="2">
    <source>
        <dbReference type="PROSITE-ProRule" id="PRU00259"/>
    </source>
</evidence>
<evidence type="ECO:0000313" key="5">
    <source>
        <dbReference type="Proteomes" id="UP000077202"/>
    </source>
</evidence>
<keyword evidence="5" id="KW-1185">Reference proteome</keyword>
<dbReference type="PANTHER" id="PTHR23315:SF334">
    <property type="entry name" value="VACUOLAR PROTEIN 8"/>
    <property type="match status" value="1"/>
</dbReference>
<dbReference type="Gene3D" id="1.25.10.10">
    <property type="entry name" value="Leucine-rich Repeat Variant"/>
    <property type="match status" value="7"/>
</dbReference>
<organism evidence="4 5">
    <name type="scientific">Marchantia polymorpha subsp. ruderalis</name>
    <dbReference type="NCBI Taxonomy" id="1480154"/>
    <lineage>
        <taxon>Eukaryota</taxon>
        <taxon>Viridiplantae</taxon>
        <taxon>Streptophyta</taxon>
        <taxon>Embryophyta</taxon>
        <taxon>Marchantiophyta</taxon>
        <taxon>Marchantiopsida</taxon>
        <taxon>Marchantiidae</taxon>
        <taxon>Marchantiales</taxon>
        <taxon>Marchantiaceae</taxon>
        <taxon>Marchantia</taxon>
    </lineage>
</organism>
<keyword evidence="1" id="KW-0833">Ubl conjugation pathway</keyword>
<dbReference type="Pfam" id="PF00514">
    <property type="entry name" value="Arm"/>
    <property type="match status" value="2"/>
</dbReference>
<dbReference type="SUPFAM" id="SSF48371">
    <property type="entry name" value="ARM repeat"/>
    <property type="match status" value="3"/>
</dbReference>
<dbReference type="PROSITE" id="PS50176">
    <property type="entry name" value="ARM_REPEAT"/>
    <property type="match status" value="3"/>
</dbReference>
<comment type="caution">
    <text evidence="4">The sequence shown here is derived from an EMBL/GenBank/DDBJ whole genome shotgun (WGS) entry which is preliminary data.</text>
</comment>
<evidence type="ECO:0000313" key="4">
    <source>
        <dbReference type="EMBL" id="OAE22703.1"/>
    </source>
</evidence>
<sequence length="1547" mass="162371">MFLRSGGTLPTPAVDAGKSSPWGHSVVHCPGCDFAVSEQHNVPNAPSVTNCSDSWHGDGREWSLRENPHLKQPFFRTSDGPHPSSSFLMSLNPQASSIGATRMHSLADCGIKALQFLGSISGSLEGRMGSGQKGVDMDKTRSQYTQELIRALQIGGSRTKMEAAIAVRSLAASHNFHQVALIAAGGLRPLVELLSYEAGETHWPPEMREKATITVRAEAALALASLSVSNDENKEAIGSAGAIPLLCDLIQFDEDNDNPAMTSYQKQEMAPFLILARDAGAGALSCLAKNEANKDAMIAASAVPVLVRMVYQGTSFGRFAVLCSADYTYGSSHGTLSVEAQFTKSLPFERLSRERNGECRAAAANVLAKLATGENVRNKVIVGKEGAIPALLKLIKQGSPKARETAVEALANLALNDWNKSKIIKEGGIDCLLKMMESCSQAEKDGATAALKVLQSPMGSVPKAQVLTDQKNWSIADNRQDLSRKKPLRRETDSSTCPQQKKYIRDASGEARYSREVSASQRQGIMSMLNTNLSDLSSPLATIQTVFTSELTSSLAPPLVGQPSIQADSVVGYSKGTSYMTQGRKRMKLSHPAYNIRGPQCMKVPRAADEAAGAGTQVLYQGDLLPGAHSEDRRFSFQPGWGRVGPSSYQAQGFQTAGCTHGETAEPRERVRQAAEGGDIQPISGGIAAIVNALSSQNPGAQEFSALALMLLASQGGHEVKTAIADAGALSPLVSMVSSSASPMIRESAAAAIAKLVSCHPVNRVALVRAGGIRALVEMAKWSARPMDGLSGGGSMGARTLAASIVAILSVSEVLDRPTMQLGLREALPALAHLLESDDIEEIKAGIGGLQAIASSLGVVVADPAVPERDVQNEVIQTRQSESIPIELVTSLLDLMRGSNYEAKEGAIESLGSFRKAKSSPGFVVDVRKPGDKDEIIALRKEGVEILLLLLARGPTTAGVREIIAGTFACVVTSERLHNHLLESSVIPHLMRLLQEGPTIATTILAASAMANFGAKKKCLETISVEDMPLLLRLLTNDFEGLDGSRTHGTGSQCPLSRGDSQLQNSNYCSNTNCSPSLLLREHAAAILVYTALSGEVKKQSLIAAGAAPIFVQLLQNCVAAAEMCMLSSIGHAGFLQSVTNTRQLNSLLPQATEEFAIMGLILLADKSVETMLKIVEAGGIPTLVKLLSMTGGRGRLGASWSEMAAAALLTLAGCETAREEIIRIGGITSLVQVLKGEGGASTFSLTGLAAMAQLLGVLAQNSSEAKLQMAKVGAVRCLVEILVGGGYRAWAGDGDGCLREGPGLVALAQEAAAAALATVVLHCPGNAEAAVEAGAIGPLVRLLGTSSARCPPGAPAEAQPVVETESGASSAETGVTIDGSAGKGLLSTRNSSSIVSEEDNEDVNAGGPLAAMAALGNMVSCYPQCGREIVDAGGLTRLLNLLQVKPVSHLKETHLNRDVASIHNTYSKVQEGAALVLGLLAEGDADVQEAIGCASVIPTLVDFSTVSKYNLSTASNTGQSENMNESNNQETKEDGLPCPVPTPFRH</sequence>
<dbReference type="Proteomes" id="UP000077202">
    <property type="component" value="Unassembled WGS sequence"/>
</dbReference>
<dbReference type="InterPro" id="IPR011989">
    <property type="entry name" value="ARM-like"/>
</dbReference>
<evidence type="ECO:0000256" key="3">
    <source>
        <dbReference type="SAM" id="MobiDB-lite"/>
    </source>
</evidence>
<gene>
    <name evidence="4" type="ORF">AXG93_2675s1370</name>
</gene>
<dbReference type="InterPro" id="IPR000225">
    <property type="entry name" value="Armadillo"/>
</dbReference>
<feature type="compositionally biased region" description="Basic and acidic residues" evidence="3">
    <location>
        <begin position="478"/>
        <end position="493"/>
    </location>
</feature>
<accession>A0A176VQN4</accession>
<dbReference type="SMART" id="SM00185">
    <property type="entry name" value="ARM"/>
    <property type="match status" value="14"/>
</dbReference>
<feature type="repeat" description="ARM" evidence="2">
    <location>
        <begin position="386"/>
        <end position="428"/>
    </location>
</feature>
<name>A0A176VQN4_MARPO</name>
<feature type="repeat" description="ARM" evidence="2">
    <location>
        <begin position="1179"/>
        <end position="1227"/>
    </location>
</feature>
<dbReference type="EMBL" id="LVLJ01003083">
    <property type="protein sequence ID" value="OAE22703.1"/>
    <property type="molecule type" value="Genomic_DNA"/>
</dbReference>
<feature type="region of interest" description="Disordered" evidence="3">
    <location>
        <begin position="478"/>
        <end position="499"/>
    </location>
</feature>
<reference evidence="4" key="1">
    <citation type="submission" date="2016-03" db="EMBL/GenBank/DDBJ databases">
        <title>Mechanisms controlling the formation of the plant cell surface in tip-growing cells are functionally conserved among land plants.</title>
        <authorList>
            <person name="Honkanen S."/>
            <person name="Jones V.A."/>
            <person name="Morieri G."/>
            <person name="Champion C."/>
            <person name="Hetherington A.J."/>
            <person name="Kelly S."/>
            <person name="Saint-Marcoux D."/>
            <person name="Proust H."/>
            <person name="Prescott H."/>
            <person name="Dolan L."/>
        </authorList>
    </citation>
    <scope>NUCLEOTIDE SEQUENCE [LARGE SCALE GENOMIC DNA]</scope>
    <source>
        <tissue evidence="4">Whole gametophyte</tissue>
    </source>
</reference>
<evidence type="ECO:0000256" key="1">
    <source>
        <dbReference type="ARBA" id="ARBA00022786"/>
    </source>
</evidence>
<dbReference type="InterPro" id="IPR016024">
    <property type="entry name" value="ARM-type_fold"/>
</dbReference>
<proteinExistence type="predicted"/>